<evidence type="ECO:0000256" key="1">
    <source>
        <dbReference type="SAM" id="MobiDB-lite"/>
    </source>
</evidence>
<dbReference type="PANTHER" id="PTHR30289">
    <property type="entry name" value="UNCHARACTERIZED PROTEIN YBCL-RELATED"/>
    <property type="match status" value="1"/>
</dbReference>
<name>A0A7X9RXF9_9BACT</name>
<sequence length="265" mass="29479">MNCSTSNEDDSNVTPQDQDPIANDDDTNDDDTSNDDDSNDDNSDDDNTVDLSVYQKIYAATDIYVDGDFVVIEVDGTPDHGSPYYQDTQWSSRYEAYDDKDFHLNPNRIASFDRKVRIPLNPEKATNHQATSLGTMGIALNGVSFYNQYAGPNNQPLTDEIFSFDQYNGHPQKSGEYHYHLEPVHLTSQDSIGTDGLVGFLLDGFPVYGPKENGVAVTNDDLDDYHGHSHATEDYPDGIYHYHITAEDPYINGNGYYGTPGTSTN</sequence>
<dbReference type="Proteomes" id="UP000576082">
    <property type="component" value="Unassembled WGS sequence"/>
</dbReference>
<evidence type="ECO:0000313" key="3">
    <source>
        <dbReference type="EMBL" id="NME70463.1"/>
    </source>
</evidence>
<dbReference type="PANTHER" id="PTHR30289:SF8">
    <property type="entry name" value="YHYH DOMAIN-CONTAINING PROTEIN"/>
    <property type="match status" value="1"/>
</dbReference>
<organism evidence="3 4">
    <name type="scientific">Flammeovirga aprica JL-4</name>
    <dbReference type="NCBI Taxonomy" id="694437"/>
    <lineage>
        <taxon>Bacteria</taxon>
        <taxon>Pseudomonadati</taxon>
        <taxon>Bacteroidota</taxon>
        <taxon>Cytophagia</taxon>
        <taxon>Cytophagales</taxon>
        <taxon>Flammeovirgaceae</taxon>
        <taxon>Flammeovirga</taxon>
    </lineage>
</organism>
<comment type="caution">
    <text evidence="3">The sequence shown here is derived from an EMBL/GenBank/DDBJ whole genome shotgun (WGS) entry which is preliminary data.</text>
</comment>
<accession>A0A7X9RXF9</accession>
<keyword evidence="4" id="KW-1185">Reference proteome</keyword>
<protein>
    <submittedName>
        <fullName evidence="3">YHYH protein</fullName>
    </submittedName>
</protein>
<dbReference type="Pfam" id="PF14240">
    <property type="entry name" value="YHYH"/>
    <property type="match status" value="2"/>
</dbReference>
<feature type="domain" description="YHYH" evidence="2">
    <location>
        <begin position="218"/>
        <end position="252"/>
    </location>
</feature>
<evidence type="ECO:0000259" key="2">
    <source>
        <dbReference type="Pfam" id="PF14240"/>
    </source>
</evidence>
<dbReference type="RefSeq" id="WP_169658699.1">
    <property type="nucleotide sequence ID" value="NZ_JABANE010000065.1"/>
</dbReference>
<feature type="compositionally biased region" description="Polar residues" evidence="1">
    <location>
        <begin position="1"/>
        <end position="17"/>
    </location>
</feature>
<gene>
    <name evidence="3" type="ORF">HHU12_20980</name>
</gene>
<dbReference type="InterPro" id="IPR025924">
    <property type="entry name" value="YHYH_dom"/>
</dbReference>
<evidence type="ECO:0000313" key="4">
    <source>
        <dbReference type="Proteomes" id="UP000576082"/>
    </source>
</evidence>
<reference evidence="3 4" key="1">
    <citation type="submission" date="2020-04" db="EMBL/GenBank/DDBJ databases">
        <title>Flammeovirga sp. SR4, a novel species isolated from seawater.</title>
        <authorList>
            <person name="Wang X."/>
        </authorList>
    </citation>
    <scope>NUCLEOTIDE SEQUENCE [LARGE SCALE GENOMIC DNA]</scope>
    <source>
        <strain evidence="3 4">ATCC 23126</strain>
    </source>
</reference>
<feature type="region of interest" description="Disordered" evidence="1">
    <location>
        <begin position="1"/>
        <end position="48"/>
    </location>
</feature>
<dbReference type="EMBL" id="JABANE010000065">
    <property type="protein sequence ID" value="NME70463.1"/>
    <property type="molecule type" value="Genomic_DNA"/>
</dbReference>
<dbReference type="AlphaFoldDB" id="A0A7X9RXF9"/>
<feature type="domain" description="YHYH" evidence="2">
    <location>
        <begin position="116"/>
        <end position="211"/>
    </location>
</feature>
<proteinExistence type="predicted"/>
<feature type="compositionally biased region" description="Acidic residues" evidence="1">
    <location>
        <begin position="22"/>
        <end position="48"/>
    </location>
</feature>